<evidence type="ECO:0000313" key="1">
    <source>
        <dbReference type="EMBL" id="JAE22487.1"/>
    </source>
</evidence>
<organism evidence="1">
    <name type="scientific">Arundo donax</name>
    <name type="common">Giant reed</name>
    <name type="synonym">Donax arundinaceus</name>
    <dbReference type="NCBI Taxonomy" id="35708"/>
    <lineage>
        <taxon>Eukaryota</taxon>
        <taxon>Viridiplantae</taxon>
        <taxon>Streptophyta</taxon>
        <taxon>Embryophyta</taxon>
        <taxon>Tracheophyta</taxon>
        <taxon>Spermatophyta</taxon>
        <taxon>Magnoliopsida</taxon>
        <taxon>Liliopsida</taxon>
        <taxon>Poales</taxon>
        <taxon>Poaceae</taxon>
        <taxon>PACMAD clade</taxon>
        <taxon>Arundinoideae</taxon>
        <taxon>Arundineae</taxon>
        <taxon>Arundo</taxon>
    </lineage>
</organism>
<name>A0A0A9GD97_ARUDO</name>
<reference evidence="1" key="1">
    <citation type="submission" date="2014-09" db="EMBL/GenBank/DDBJ databases">
        <authorList>
            <person name="Magalhaes I.L.F."/>
            <person name="Oliveira U."/>
            <person name="Santos F.R."/>
            <person name="Vidigal T.H.D.A."/>
            <person name="Brescovit A.D."/>
            <person name="Santos A.J."/>
        </authorList>
    </citation>
    <scope>NUCLEOTIDE SEQUENCE</scope>
    <source>
        <tissue evidence="1">Shoot tissue taken approximately 20 cm above the soil surface</tissue>
    </source>
</reference>
<dbReference type="AlphaFoldDB" id="A0A0A9GD97"/>
<sequence>MPVIIGGKDMIHCKVHVRGAMVLPVSALIVFQLQEIQTVRFSQLR</sequence>
<reference evidence="1" key="2">
    <citation type="journal article" date="2015" name="Data Brief">
        <title>Shoot transcriptome of the giant reed, Arundo donax.</title>
        <authorList>
            <person name="Barrero R.A."/>
            <person name="Guerrero F.D."/>
            <person name="Moolhuijzen P."/>
            <person name="Goolsby J.A."/>
            <person name="Tidwell J."/>
            <person name="Bellgard S.E."/>
            <person name="Bellgard M.I."/>
        </authorList>
    </citation>
    <scope>NUCLEOTIDE SEQUENCE</scope>
    <source>
        <tissue evidence="1">Shoot tissue taken approximately 20 cm above the soil surface</tissue>
    </source>
</reference>
<accession>A0A0A9GD97</accession>
<dbReference type="EMBL" id="GBRH01175409">
    <property type="protein sequence ID" value="JAE22487.1"/>
    <property type="molecule type" value="Transcribed_RNA"/>
</dbReference>
<proteinExistence type="predicted"/>
<protein>
    <submittedName>
        <fullName evidence="1">Uncharacterized protein</fullName>
    </submittedName>
</protein>